<accession>B5Y5I2</accession>
<dbReference type="Pfam" id="PF01466">
    <property type="entry name" value="Skp1"/>
    <property type="match status" value="1"/>
</dbReference>
<comment type="pathway">
    <text evidence="3">Protein modification; protein ubiquitination.</text>
</comment>
<dbReference type="Pfam" id="PF03931">
    <property type="entry name" value="Skp1_POZ"/>
    <property type="match status" value="1"/>
</dbReference>
<proteinExistence type="inferred from homology"/>
<evidence type="ECO:0000313" key="7">
    <source>
        <dbReference type="EMBL" id="ACI65657.1"/>
    </source>
</evidence>
<organism evidence="7 8">
    <name type="scientific">Phaeodactylum tricornutum (strain CCAP 1055/1)</name>
    <dbReference type="NCBI Taxonomy" id="556484"/>
    <lineage>
        <taxon>Eukaryota</taxon>
        <taxon>Sar</taxon>
        <taxon>Stramenopiles</taxon>
        <taxon>Ochrophyta</taxon>
        <taxon>Bacillariophyta</taxon>
        <taxon>Bacillariophyceae</taxon>
        <taxon>Bacillariophycidae</taxon>
        <taxon>Naviculales</taxon>
        <taxon>Phaeodactylaceae</taxon>
        <taxon>Phaeodactylum</taxon>
    </lineage>
</organism>
<evidence type="ECO:0000256" key="2">
    <source>
        <dbReference type="ARBA" id="ARBA00022786"/>
    </source>
</evidence>
<evidence type="ECO:0000256" key="3">
    <source>
        <dbReference type="PIRNR" id="PIRNR028729"/>
    </source>
</evidence>
<feature type="domain" description="SKP1 component dimerisation" evidence="5">
    <location>
        <begin position="125"/>
        <end position="171"/>
    </location>
</feature>
<dbReference type="SMART" id="SM00512">
    <property type="entry name" value="Skp1"/>
    <property type="match status" value="1"/>
</dbReference>
<dbReference type="InterPro" id="IPR036296">
    <property type="entry name" value="SKP1-like_dim_sf"/>
</dbReference>
<dbReference type="eggNOG" id="KOG1724">
    <property type="taxonomic scope" value="Eukaryota"/>
</dbReference>
<sequence>MGSETITFISNDKQEFDLPFEAAKTAGLVEDFFESSDDNEENNDGGKPNRREMEFPRVEGRILSLIVDFLKHHNEEQMKEIPVPLGGSTFDEVMDQEWYKEFAHALSQNKTLFEVLTAANYMNIKPLLDLACLEITFKLTGMSAEQVRVYLNLPQLTAEQEAEARERHPWIFESH</sequence>
<dbReference type="OrthoDB" id="2342932at2759"/>
<comment type="similarity">
    <text evidence="1 3">Belongs to the SKP1 family.</text>
</comment>
<dbReference type="STRING" id="556484.B5Y5I2"/>
<dbReference type="PIRSF" id="PIRSF028729">
    <property type="entry name" value="E3_ubiquit_lig_SCF_Skp"/>
    <property type="match status" value="1"/>
</dbReference>
<dbReference type="PANTHER" id="PTHR11165">
    <property type="entry name" value="SKP1"/>
    <property type="match status" value="1"/>
</dbReference>
<reference evidence="7 8" key="1">
    <citation type="journal article" date="2008" name="Nature">
        <title>The Phaeodactylum genome reveals the evolutionary history of diatom genomes.</title>
        <authorList>
            <person name="Bowler C."/>
            <person name="Allen A.E."/>
            <person name="Badger J.H."/>
            <person name="Grimwood J."/>
            <person name="Jabbari K."/>
            <person name="Kuo A."/>
            <person name="Maheswari U."/>
            <person name="Martens C."/>
            <person name="Maumus F."/>
            <person name="Otillar R.P."/>
            <person name="Rayko E."/>
            <person name="Salamov A."/>
            <person name="Vandepoele K."/>
            <person name="Beszteri B."/>
            <person name="Gruber A."/>
            <person name="Heijde M."/>
            <person name="Katinka M."/>
            <person name="Mock T."/>
            <person name="Valentin K."/>
            <person name="Verret F."/>
            <person name="Berges J.A."/>
            <person name="Brownlee C."/>
            <person name="Cadoret J.P."/>
            <person name="Chiovitti A."/>
            <person name="Choi C.J."/>
            <person name="Coesel S."/>
            <person name="De Martino A."/>
            <person name="Detter J.C."/>
            <person name="Durkin C."/>
            <person name="Falciatore A."/>
            <person name="Fournet J."/>
            <person name="Haruta M."/>
            <person name="Huysman M.J."/>
            <person name="Jenkins B.D."/>
            <person name="Jiroutova K."/>
            <person name="Jorgensen R.E."/>
            <person name="Joubert Y."/>
            <person name="Kaplan A."/>
            <person name="Kroger N."/>
            <person name="Kroth P.G."/>
            <person name="La Roche J."/>
            <person name="Lindquist E."/>
            <person name="Lommer M."/>
            <person name="Martin-Jezequel V."/>
            <person name="Lopez P.J."/>
            <person name="Lucas S."/>
            <person name="Mangogna M."/>
            <person name="McGinnis K."/>
            <person name="Medlin L.K."/>
            <person name="Montsant A."/>
            <person name="Oudot-Le Secq M.P."/>
            <person name="Napoli C."/>
            <person name="Obornik M."/>
            <person name="Parker M.S."/>
            <person name="Petit J.L."/>
            <person name="Porcel B.M."/>
            <person name="Poulsen N."/>
            <person name="Robison M."/>
            <person name="Rychlewski L."/>
            <person name="Rynearson T.A."/>
            <person name="Schmutz J."/>
            <person name="Shapiro H."/>
            <person name="Siaut M."/>
            <person name="Stanley M."/>
            <person name="Sussman M.R."/>
            <person name="Taylor A.R."/>
            <person name="Vardi A."/>
            <person name="von Dassow P."/>
            <person name="Vyverman W."/>
            <person name="Willis A."/>
            <person name="Wyrwicz L.S."/>
            <person name="Rokhsar D.S."/>
            <person name="Weissenbach J."/>
            <person name="Armbrust E.V."/>
            <person name="Green B.R."/>
            <person name="Van de Peer Y."/>
            <person name="Grigoriev I.V."/>
        </authorList>
    </citation>
    <scope>NUCLEOTIDE SEQUENCE [LARGE SCALE GENOMIC DNA]</scope>
    <source>
        <strain evidence="7 8">CCAP 1055/1</strain>
    </source>
</reference>
<dbReference type="InParanoid" id="B5Y5I2"/>
<dbReference type="InterPro" id="IPR011333">
    <property type="entry name" value="SKP1/BTB/POZ_sf"/>
</dbReference>
<dbReference type="KEGG" id="pti:PHATR_44151"/>
<evidence type="ECO:0000259" key="5">
    <source>
        <dbReference type="Pfam" id="PF01466"/>
    </source>
</evidence>
<reference evidence="8" key="2">
    <citation type="submission" date="2008-08" db="EMBL/GenBank/DDBJ databases">
        <authorList>
            <consortium name="Diatom Consortium"/>
            <person name="Grigoriev I."/>
            <person name="Grimwood J."/>
            <person name="Kuo A."/>
            <person name="Otillar R.P."/>
            <person name="Salamov A."/>
            <person name="Detter J.C."/>
            <person name="Lindquist E."/>
            <person name="Shapiro H."/>
            <person name="Lucas S."/>
            <person name="Glavina del Rio T."/>
            <person name="Pitluck S."/>
            <person name="Rokhsar D."/>
            <person name="Bowler C."/>
        </authorList>
    </citation>
    <scope>GENOME REANNOTATION</scope>
    <source>
        <strain evidence="8">CCAP 1055/1</strain>
    </source>
</reference>
<dbReference type="SUPFAM" id="SSF81382">
    <property type="entry name" value="Skp1 dimerisation domain-like"/>
    <property type="match status" value="1"/>
</dbReference>
<dbReference type="InterPro" id="IPR016073">
    <property type="entry name" value="Skp1_comp_POZ"/>
</dbReference>
<gene>
    <name evidence="7" type="primary">Skp1:2</name>
    <name evidence="7" type="ORF">PHATR_44151</name>
</gene>
<feature type="domain" description="SKP1 component POZ" evidence="6">
    <location>
        <begin position="5"/>
        <end position="74"/>
    </location>
</feature>
<dbReference type="Proteomes" id="UP000000759">
    <property type="component" value="Chromosome 3"/>
</dbReference>
<evidence type="ECO:0000259" key="6">
    <source>
        <dbReference type="Pfam" id="PF03931"/>
    </source>
</evidence>
<name>B5Y5I2_PHATC</name>
<dbReference type="InterPro" id="IPR001232">
    <property type="entry name" value="SKP1-like"/>
</dbReference>
<dbReference type="GO" id="GO:0006511">
    <property type="term" value="P:ubiquitin-dependent protein catabolic process"/>
    <property type="evidence" value="ECO:0007669"/>
    <property type="project" value="InterPro"/>
</dbReference>
<dbReference type="GO" id="GO:0016567">
    <property type="term" value="P:protein ubiquitination"/>
    <property type="evidence" value="ECO:0007669"/>
    <property type="project" value="UniProtKB-UniPathway"/>
</dbReference>
<dbReference type="Gene3D" id="3.30.710.10">
    <property type="entry name" value="Potassium Channel Kv1.1, Chain A"/>
    <property type="match status" value="1"/>
</dbReference>
<dbReference type="PaxDb" id="2850-Phatr44151"/>
<evidence type="ECO:0000256" key="1">
    <source>
        <dbReference type="ARBA" id="ARBA00009993"/>
    </source>
</evidence>
<evidence type="ECO:0000256" key="4">
    <source>
        <dbReference type="SAM" id="MobiDB-lite"/>
    </source>
</evidence>
<dbReference type="EMBL" id="CP001142">
    <property type="protein sequence ID" value="ACI65657.1"/>
    <property type="molecule type" value="Genomic_DNA"/>
</dbReference>
<feature type="region of interest" description="Disordered" evidence="4">
    <location>
        <begin position="32"/>
        <end position="53"/>
    </location>
</feature>
<keyword evidence="8" id="KW-1185">Reference proteome</keyword>
<dbReference type="InterPro" id="IPR016072">
    <property type="entry name" value="Skp1_comp_dimer"/>
</dbReference>
<evidence type="ECO:0000313" key="8">
    <source>
        <dbReference type="Proteomes" id="UP000000759"/>
    </source>
</evidence>
<dbReference type="UniPathway" id="UPA00143"/>
<protein>
    <submittedName>
        <fullName evidence="7">Uncharacterized protein</fullName>
    </submittedName>
</protein>
<dbReference type="InterPro" id="IPR016897">
    <property type="entry name" value="SKP1"/>
</dbReference>
<dbReference type="SUPFAM" id="SSF54695">
    <property type="entry name" value="POZ domain"/>
    <property type="match status" value="1"/>
</dbReference>
<keyword evidence="2 3" id="KW-0833">Ubl conjugation pathway</keyword>
<dbReference type="AlphaFoldDB" id="B5Y5I2"/>
<feature type="compositionally biased region" description="Acidic residues" evidence="4">
    <location>
        <begin position="32"/>
        <end position="43"/>
    </location>
</feature>